<dbReference type="EMBL" id="AYSO01000011">
    <property type="protein sequence ID" value="KIE48233.1"/>
    <property type="molecule type" value="Genomic_DNA"/>
</dbReference>
<sequence length="286" mass="34212">MIKIIYKFEEVIDFTWELSQNDLHASYPRRESMKNIKENIERAIRSDNRNIVACYYEDVLLGVCVYFWEHDEKYAQTEMFLIRENYEQIAEELIDYISKQLPGYELLIGVPLSNKDANQFFKKKNIECVSYSNDTRLYNLEPRMNQKHDYVEKITESDFKEYAIFHDKHAIPLEMYYNSKNLKKDIEHFRVFAFRQNEGIHGSIFVKALLDPKEKEVFGLFVDEEYKNSGIESILINEMLMQLYNEFGTLKEIAYFIDEDCTDELNSALDAGFEIKDKYRCYKYIL</sequence>
<feature type="domain" description="G protein gamma" evidence="1">
    <location>
        <begin position="78"/>
        <end position="131"/>
    </location>
</feature>
<comment type="caution">
    <text evidence="2">The sequence shown here is derived from an EMBL/GenBank/DDBJ whole genome shotgun (WGS) entry which is preliminary data.</text>
</comment>
<proteinExistence type="predicted"/>
<dbReference type="RefSeq" id="WP_039630057.1">
    <property type="nucleotide sequence ID" value="NZ_AYSO01000011.1"/>
</dbReference>
<dbReference type="OrthoDB" id="1886966at2"/>
<dbReference type="SUPFAM" id="SSF55729">
    <property type="entry name" value="Acyl-CoA N-acyltransferases (Nat)"/>
    <property type="match status" value="1"/>
</dbReference>
<evidence type="ECO:0000259" key="1">
    <source>
        <dbReference type="PROSITE" id="PS50058"/>
    </source>
</evidence>
<organism evidence="2 3">
    <name type="scientific">Clostridium argentinense CDC 2741</name>
    <dbReference type="NCBI Taxonomy" id="1418104"/>
    <lineage>
        <taxon>Bacteria</taxon>
        <taxon>Bacillati</taxon>
        <taxon>Bacillota</taxon>
        <taxon>Clostridia</taxon>
        <taxon>Eubacteriales</taxon>
        <taxon>Clostridiaceae</taxon>
        <taxon>Clostridium</taxon>
    </lineage>
</organism>
<protein>
    <submittedName>
        <fullName evidence="2">Acetyltransferase domain protein</fullName>
    </submittedName>
</protein>
<evidence type="ECO:0000313" key="3">
    <source>
        <dbReference type="Proteomes" id="UP000031366"/>
    </source>
</evidence>
<dbReference type="GO" id="GO:0016740">
    <property type="term" value="F:transferase activity"/>
    <property type="evidence" value="ECO:0007669"/>
    <property type="project" value="UniProtKB-KW"/>
</dbReference>
<keyword evidence="2" id="KW-0808">Transferase</keyword>
<dbReference type="InterPro" id="IPR016181">
    <property type="entry name" value="Acyl_CoA_acyltransferase"/>
</dbReference>
<gene>
    <name evidence="2" type="ORF">U732_4016</name>
</gene>
<accession>A0A0C1U938</accession>
<dbReference type="GO" id="GO:0007186">
    <property type="term" value="P:G protein-coupled receptor signaling pathway"/>
    <property type="evidence" value="ECO:0007669"/>
    <property type="project" value="InterPro"/>
</dbReference>
<name>A0A0C1U938_9CLOT</name>
<dbReference type="PROSITE" id="PS50058">
    <property type="entry name" value="G_PROTEIN_GAMMA"/>
    <property type="match status" value="1"/>
</dbReference>
<dbReference type="AlphaFoldDB" id="A0A0C1U938"/>
<dbReference type="Proteomes" id="UP000031366">
    <property type="component" value="Unassembled WGS sequence"/>
</dbReference>
<dbReference type="STRING" id="29341.RSJ17_09915"/>
<keyword evidence="3" id="KW-1185">Reference proteome</keyword>
<evidence type="ECO:0000313" key="2">
    <source>
        <dbReference type="EMBL" id="KIE48233.1"/>
    </source>
</evidence>
<dbReference type="InterPro" id="IPR015898">
    <property type="entry name" value="G-protein_gamma-like_dom"/>
</dbReference>
<reference evidence="2 3" key="1">
    <citation type="journal article" date="2015" name="Infect. Genet. Evol.">
        <title>Genomic sequences of six botulinum neurotoxin-producing strains representing three clostridial species illustrate the mobility and diversity of botulinum neurotoxin genes.</title>
        <authorList>
            <person name="Smith T.J."/>
            <person name="Hill K.K."/>
            <person name="Xie G."/>
            <person name="Foley B.T."/>
            <person name="Williamson C.H."/>
            <person name="Foster J.T."/>
            <person name="Johnson S.L."/>
            <person name="Chertkov O."/>
            <person name="Teshima H."/>
            <person name="Gibbons H.S."/>
            <person name="Johnsky L.A."/>
            <person name="Karavis M.A."/>
            <person name="Smith L.A."/>
        </authorList>
    </citation>
    <scope>NUCLEOTIDE SEQUENCE [LARGE SCALE GENOMIC DNA]</scope>
    <source>
        <strain evidence="2 3">CDC 2741</strain>
    </source>
</reference>
<dbReference type="Gene3D" id="3.40.630.30">
    <property type="match status" value="2"/>
</dbReference>